<dbReference type="EMBL" id="SNWD01000007">
    <property type="protein sequence ID" value="TDN81689.1"/>
    <property type="molecule type" value="Genomic_DNA"/>
</dbReference>
<dbReference type="InterPro" id="IPR031924">
    <property type="entry name" value="GH115"/>
</dbReference>
<dbReference type="OrthoDB" id="8727830at2"/>
<dbReference type="Gene3D" id="3.20.20.520">
    <property type="entry name" value="Glycosyl hydrolase family 115"/>
    <property type="match status" value="1"/>
</dbReference>
<dbReference type="Gene3D" id="1.20.58.2150">
    <property type="match status" value="1"/>
</dbReference>
<dbReference type="InterPro" id="IPR006311">
    <property type="entry name" value="TAT_signal"/>
</dbReference>
<dbReference type="InterPro" id="IPR029018">
    <property type="entry name" value="Hex-like_dom2"/>
</dbReference>
<protein>
    <submittedName>
        <fullName evidence="3">Glycosyl hydrolase family 115 (Putative glucuronidase)</fullName>
    </submittedName>
</protein>
<organism evidence="3 4">
    <name type="scientific">Stakelama pacifica</name>
    <dbReference type="NCBI Taxonomy" id="517720"/>
    <lineage>
        <taxon>Bacteria</taxon>
        <taxon>Pseudomonadati</taxon>
        <taxon>Pseudomonadota</taxon>
        <taxon>Alphaproteobacteria</taxon>
        <taxon>Sphingomonadales</taxon>
        <taxon>Sphingomonadaceae</taxon>
        <taxon>Stakelama</taxon>
    </lineage>
</organism>
<dbReference type="RefSeq" id="WP_133495816.1">
    <property type="nucleotide sequence ID" value="NZ_BMLU01000007.1"/>
</dbReference>
<accession>A0A4R6FJN0</accession>
<feature type="domain" description="Gylcosyl hydrolase 115 C-terminal" evidence="2">
    <location>
        <begin position="707"/>
        <end position="876"/>
    </location>
</feature>
<comment type="caution">
    <text evidence="3">The sequence shown here is derived from an EMBL/GenBank/DDBJ whole genome shotgun (WGS) entry which is preliminary data.</text>
</comment>
<keyword evidence="1 3" id="KW-0378">Hydrolase</keyword>
<evidence type="ECO:0000259" key="2">
    <source>
        <dbReference type="Pfam" id="PF17829"/>
    </source>
</evidence>
<dbReference type="InterPro" id="IPR041437">
    <property type="entry name" value="GH115_C"/>
</dbReference>
<reference evidence="3 4" key="1">
    <citation type="submission" date="2019-03" db="EMBL/GenBank/DDBJ databases">
        <title>Genomic Encyclopedia of Type Strains, Phase IV (KMG-IV): sequencing the most valuable type-strain genomes for metagenomic binning, comparative biology and taxonomic classification.</title>
        <authorList>
            <person name="Goeker M."/>
        </authorList>
    </citation>
    <scope>NUCLEOTIDE SEQUENCE [LARGE SCALE GENOMIC DNA]</scope>
    <source>
        <strain evidence="3 4">DSM 25059</strain>
    </source>
</reference>
<evidence type="ECO:0000313" key="4">
    <source>
        <dbReference type="Proteomes" id="UP000295493"/>
    </source>
</evidence>
<dbReference type="Gene3D" id="2.60.120.1620">
    <property type="match status" value="1"/>
</dbReference>
<evidence type="ECO:0000256" key="1">
    <source>
        <dbReference type="ARBA" id="ARBA00022801"/>
    </source>
</evidence>
<dbReference type="AlphaFoldDB" id="A0A4R6FJN0"/>
<dbReference type="InterPro" id="IPR042301">
    <property type="entry name" value="GH115_sf"/>
</dbReference>
<sequence length="882" mass="97231">MTDAADGSDVTRRTLLGGAALSVALAAMPHPVFARTQEAQADPRTAFPLIRNGRAATVFVDDEADSAVRRVAASFAGDLERVSGSPAKLIGGDADSLSGPAVLIGVAGRSPLLDRLVAEGRLDAADLRGEWEAFRQIVVDRPLPGVPRALVIIGSDRRGAVFGTYDLSQRIGVSPWYWFADVPVVRQTNLLIPAGSRRDQPKVRYRGFFINDEDPCLSGWAKRKFGGVNAAMYAHVFELLLRMKGNYLWPAMWGKAFADDDPQSMVLADAMGVVMGNSHHEPMLRAQAEWHRHKEDGVRGGAWDYTTNRDNLRTFWRGGIERMMSKGKGQRYESVVTVGMRGDGDEAMAEGTATELLEKIVADQRAIIAEVTGRPASETPQVWALYKEVQDYYDHGMKVPEDVTLLFSDDNWGQIRRLPDPGAAPRGGGYGVYYHFDYVGGPRNYKWINTNQIEKIWQQMDLAYQRGARAMWIANVGDIKPMEYPLGFFLAQAWDPDAMTPELLAAYPVAWAASTFGPERGAAIGDLVTRYSRYAAWRKPELIDDSSFALGGITPEGLDGGEFGAMVAQWDALEADMMKARATLRPDQRDAYFQLIEFPIAALANLYRLYYATAWNRMLASRNDARANYFADQVEATYRRDGELTRRYHSIHDGKWDGMMAQVHMSYVIWNDPTQQTMPSIVRVGADTPDDRQRPTPKFIDRAAPPEGVIALEAADFARTRGAAGLRWTPIAHLGRTGGGVVALPQGRPATQAQDAVMLEYDVRVTKAGPAQLTLLLAPTLDTLGHGGNRIGVSIDDGPVTMLEAKLEASGGAQDTPGKQRWAQAVRDNVIRLSADMGPLAAGDHHIRLWRIDDNVVPTRLELRTVEASEYYLGAPARPQRS</sequence>
<gene>
    <name evidence="3" type="ORF">EV664_10788</name>
</gene>
<proteinExistence type="predicted"/>
<dbReference type="GO" id="GO:0005975">
    <property type="term" value="P:carbohydrate metabolic process"/>
    <property type="evidence" value="ECO:0007669"/>
    <property type="project" value="UniProtKB-ARBA"/>
</dbReference>
<evidence type="ECO:0000313" key="3">
    <source>
        <dbReference type="EMBL" id="TDN81689.1"/>
    </source>
</evidence>
<name>A0A4R6FJN0_9SPHN</name>
<dbReference type="Pfam" id="PF17829">
    <property type="entry name" value="GH115_C"/>
    <property type="match status" value="1"/>
</dbReference>
<dbReference type="Gene3D" id="3.30.379.10">
    <property type="entry name" value="Chitobiase/beta-hexosaminidase domain 2-like"/>
    <property type="match status" value="1"/>
</dbReference>
<dbReference type="PROSITE" id="PS51318">
    <property type="entry name" value="TAT"/>
    <property type="match status" value="1"/>
</dbReference>
<dbReference type="Pfam" id="PF15979">
    <property type="entry name" value="Glyco_hydro_115"/>
    <property type="match status" value="1"/>
</dbReference>
<dbReference type="PANTHER" id="PTHR37842">
    <property type="match status" value="1"/>
</dbReference>
<dbReference type="Proteomes" id="UP000295493">
    <property type="component" value="Unassembled WGS sequence"/>
</dbReference>
<keyword evidence="4" id="KW-1185">Reference proteome</keyword>
<dbReference type="GO" id="GO:0016787">
    <property type="term" value="F:hydrolase activity"/>
    <property type="evidence" value="ECO:0007669"/>
    <property type="project" value="UniProtKB-KW"/>
</dbReference>
<dbReference type="PANTHER" id="PTHR37842:SF2">
    <property type="entry name" value="GYLCOSYL HYDROLASE 115 C-TERMINAL DOMAIN-CONTAINING PROTEIN"/>
    <property type="match status" value="1"/>
</dbReference>